<dbReference type="Pfam" id="PF01170">
    <property type="entry name" value="UPF0020"/>
    <property type="match status" value="1"/>
</dbReference>
<dbReference type="GO" id="GO:0070043">
    <property type="term" value="F:rRNA (guanine-N7-)-methyltransferase activity"/>
    <property type="evidence" value="ECO:0007669"/>
    <property type="project" value="TreeGrafter"/>
</dbReference>
<evidence type="ECO:0000259" key="5">
    <source>
        <dbReference type="PROSITE" id="PS51165"/>
    </source>
</evidence>
<gene>
    <name evidence="6" type="ORF">GCM10007047_19810</name>
</gene>
<dbReference type="CDD" id="cd11715">
    <property type="entry name" value="THUMP_AdoMetMT"/>
    <property type="match status" value="1"/>
</dbReference>
<dbReference type="Gene3D" id="3.40.50.150">
    <property type="entry name" value="Vaccinia Virus protein VP39"/>
    <property type="match status" value="1"/>
</dbReference>
<protein>
    <submittedName>
        <fullName evidence="6">RNA methyltransferase</fullName>
    </submittedName>
</protein>
<dbReference type="SUPFAM" id="SSF53335">
    <property type="entry name" value="S-adenosyl-L-methionine-dependent methyltransferases"/>
    <property type="match status" value="1"/>
</dbReference>
<dbReference type="GO" id="GO:0003723">
    <property type="term" value="F:RNA binding"/>
    <property type="evidence" value="ECO:0007669"/>
    <property type="project" value="UniProtKB-UniRule"/>
</dbReference>
<keyword evidence="7" id="KW-1185">Reference proteome</keyword>
<dbReference type="InterPro" id="IPR054170">
    <property type="entry name" value="RlmL_1st"/>
</dbReference>
<comment type="caution">
    <text evidence="6">The sequence shown here is derived from an EMBL/GenBank/DDBJ whole genome shotgun (WGS) entry which is preliminary data.</text>
</comment>
<evidence type="ECO:0000313" key="7">
    <source>
        <dbReference type="Proteomes" id="UP000642829"/>
    </source>
</evidence>
<dbReference type="InterPro" id="IPR029063">
    <property type="entry name" value="SAM-dependent_MTases_sf"/>
</dbReference>
<evidence type="ECO:0000313" key="6">
    <source>
        <dbReference type="EMBL" id="GHC03276.1"/>
    </source>
</evidence>
<dbReference type="Proteomes" id="UP000642829">
    <property type="component" value="Unassembled WGS sequence"/>
</dbReference>
<reference evidence="6" key="1">
    <citation type="journal article" date="2014" name="Int. J. Syst. Evol. Microbiol.">
        <title>Complete genome sequence of Corynebacterium casei LMG S-19264T (=DSM 44701T), isolated from a smear-ripened cheese.</title>
        <authorList>
            <consortium name="US DOE Joint Genome Institute (JGI-PGF)"/>
            <person name="Walter F."/>
            <person name="Albersmeier A."/>
            <person name="Kalinowski J."/>
            <person name="Ruckert C."/>
        </authorList>
    </citation>
    <scope>NUCLEOTIDE SEQUENCE</scope>
    <source>
        <strain evidence="6">KCTC 12870</strain>
    </source>
</reference>
<dbReference type="AlphaFoldDB" id="A0A8J3DCK4"/>
<dbReference type="InterPro" id="IPR000241">
    <property type="entry name" value="RlmKL-like_Mtase"/>
</dbReference>
<dbReference type="InterPro" id="IPR004114">
    <property type="entry name" value="THUMP_dom"/>
</dbReference>
<dbReference type="PANTHER" id="PTHR47313">
    <property type="entry name" value="RIBOSOMAL RNA LARGE SUBUNIT METHYLTRANSFERASE K/L"/>
    <property type="match status" value="1"/>
</dbReference>
<dbReference type="PROSITE" id="PS00092">
    <property type="entry name" value="N6_MTASE"/>
    <property type="match status" value="1"/>
</dbReference>
<dbReference type="RefSeq" id="WP_189514629.1">
    <property type="nucleotide sequence ID" value="NZ_BMXG01000011.1"/>
</dbReference>
<feature type="domain" description="THUMP" evidence="5">
    <location>
        <begin position="51"/>
        <end position="162"/>
    </location>
</feature>
<feature type="compositionally biased region" description="Basic and acidic residues" evidence="4">
    <location>
        <begin position="385"/>
        <end position="399"/>
    </location>
</feature>
<dbReference type="GO" id="GO:0008990">
    <property type="term" value="F:rRNA (guanine-N2-)-methyltransferase activity"/>
    <property type="evidence" value="ECO:0007669"/>
    <property type="project" value="TreeGrafter"/>
</dbReference>
<dbReference type="Pfam" id="PF02926">
    <property type="entry name" value="THUMP"/>
    <property type="match status" value="1"/>
</dbReference>
<evidence type="ECO:0000256" key="2">
    <source>
        <dbReference type="ARBA" id="ARBA00022679"/>
    </source>
</evidence>
<sequence>MKETALPQPDYYVAICRAGLEPVVEAELKAWGLEIAFSGNRMVAFRGEEEDFYKANMGLRTALSILKPLRRFKARNMDMLYFQSRKVNWHQLFTPNCTMKIDLKGDWGNLGNQRFALYRVKDAIVDTFNKLCGERPSIATRDPDVHIVAFATKDEVTLYMDGSGEPLFKRGYRYEHGEAPLKEDLAAGMLQLVGWDGSTTLIDPLCGAGTLLFEGYLLANRIAPNIDRDFAFQRWENYSLPAYRRAKEALRSLERQAGPKVQFIGYETDTKTFNTLQRIAQRHFPQGAFSLHPKNFQDAGLRLPGSQIITNPPYGVRLRPDDLNGVYRDLGQFLKATAPEGRAAMITAAMEAAVYVGLPVKQKWKLFNGALECKLFAYDIPAPKPPREPKPDEEAKPIDEQIAEAADSIDTSSSPNPDDSKDAQA</sequence>
<keyword evidence="3" id="KW-0694">RNA-binding</keyword>
<evidence type="ECO:0000256" key="3">
    <source>
        <dbReference type="PROSITE-ProRule" id="PRU00529"/>
    </source>
</evidence>
<dbReference type="PANTHER" id="PTHR47313:SF1">
    <property type="entry name" value="RIBOSOMAL RNA LARGE SUBUNIT METHYLTRANSFERASE K_L"/>
    <property type="match status" value="1"/>
</dbReference>
<reference evidence="6" key="2">
    <citation type="submission" date="2020-09" db="EMBL/GenBank/DDBJ databases">
        <authorList>
            <person name="Sun Q."/>
            <person name="Kim S."/>
        </authorList>
    </citation>
    <scope>NUCLEOTIDE SEQUENCE</scope>
    <source>
        <strain evidence="6">KCTC 12870</strain>
    </source>
</reference>
<evidence type="ECO:0000256" key="1">
    <source>
        <dbReference type="ARBA" id="ARBA00022603"/>
    </source>
</evidence>
<dbReference type="Pfam" id="PF22020">
    <property type="entry name" value="RlmL_1st"/>
    <property type="match status" value="1"/>
</dbReference>
<dbReference type="EMBL" id="BMXG01000011">
    <property type="protein sequence ID" value="GHC03276.1"/>
    <property type="molecule type" value="Genomic_DNA"/>
</dbReference>
<dbReference type="Gene3D" id="3.30.2130.30">
    <property type="match status" value="1"/>
</dbReference>
<organism evidence="6 7">
    <name type="scientific">Cerasicoccus arenae</name>
    <dbReference type="NCBI Taxonomy" id="424488"/>
    <lineage>
        <taxon>Bacteria</taxon>
        <taxon>Pseudomonadati</taxon>
        <taxon>Verrucomicrobiota</taxon>
        <taxon>Opitutia</taxon>
        <taxon>Puniceicoccales</taxon>
        <taxon>Cerasicoccaceae</taxon>
        <taxon>Cerasicoccus</taxon>
    </lineage>
</organism>
<keyword evidence="1 6" id="KW-0489">Methyltransferase</keyword>
<dbReference type="SMART" id="SM00981">
    <property type="entry name" value="THUMP"/>
    <property type="match status" value="1"/>
</dbReference>
<evidence type="ECO:0000256" key="4">
    <source>
        <dbReference type="SAM" id="MobiDB-lite"/>
    </source>
</evidence>
<proteinExistence type="predicted"/>
<name>A0A8J3DCK4_9BACT</name>
<feature type="region of interest" description="Disordered" evidence="4">
    <location>
        <begin position="381"/>
        <end position="425"/>
    </location>
</feature>
<dbReference type="InterPro" id="IPR002052">
    <property type="entry name" value="DNA_methylase_N6_adenine_CS"/>
</dbReference>
<keyword evidence="2" id="KW-0808">Transferase</keyword>
<accession>A0A8J3DCK4</accession>
<dbReference type="PROSITE" id="PS51165">
    <property type="entry name" value="THUMP"/>
    <property type="match status" value="1"/>
</dbReference>